<keyword evidence="3" id="KW-1185">Reference proteome</keyword>
<evidence type="ECO:0000313" key="3">
    <source>
        <dbReference type="Proteomes" id="UP000245362"/>
    </source>
</evidence>
<evidence type="ECO:0000259" key="1">
    <source>
        <dbReference type="Pfam" id="PF04965"/>
    </source>
</evidence>
<dbReference type="NCBIfam" id="TIGR03357">
    <property type="entry name" value="VI_zyme"/>
    <property type="match status" value="1"/>
</dbReference>
<comment type="caution">
    <text evidence="2">The sequence shown here is derived from an EMBL/GenBank/DDBJ whole genome shotgun (WGS) entry which is preliminary data.</text>
</comment>
<dbReference type="InterPro" id="IPR007048">
    <property type="entry name" value="IraD/Gp25-like"/>
</dbReference>
<evidence type="ECO:0000313" key="2">
    <source>
        <dbReference type="EMBL" id="PWI34099.1"/>
    </source>
</evidence>
<dbReference type="OrthoDB" id="119583at2"/>
<dbReference type="PANTHER" id="PTHR38595">
    <property type="entry name" value="CYTOPLASMIC PROTEIN-RELATED"/>
    <property type="match status" value="1"/>
</dbReference>
<protein>
    <submittedName>
        <fullName evidence="2">Type VI secretion system baseplate subunit TssE</fullName>
    </submittedName>
</protein>
<dbReference type="InterPro" id="IPR053176">
    <property type="entry name" value="T6SS_TssE1-like"/>
</dbReference>
<dbReference type="PANTHER" id="PTHR38595:SF1">
    <property type="entry name" value="TYPE VI SECRETION SYSTEM COMPONENT TSSE1"/>
    <property type="match status" value="1"/>
</dbReference>
<dbReference type="Pfam" id="PF04965">
    <property type="entry name" value="GPW_gp25"/>
    <property type="match status" value="1"/>
</dbReference>
<reference evidence="2 3" key="1">
    <citation type="submission" date="2018-05" db="EMBL/GenBank/DDBJ databases">
        <title>Vibrio limimaris sp. nov., isolated from marine sediment.</title>
        <authorList>
            <person name="Li C.-M."/>
        </authorList>
    </citation>
    <scope>NUCLEOTIDE SEQUENCE [LARGE SCALE GENOMIC DNA]</scope>
    <source>
        <strain evidence="2 3">E4404</strain>
    </source>
</reference>
<proteinExistence type="predicted"/>
<dbReference type="AlphaFoldDB" id="A0A2U3BBD1"/>
<name>A0A2U3BBD1_9VIBR</name>
<dbReference type="EMBL" id="QFWT01000003">
    <property type="protein sequence ID" value="PWI34099.1"/>
    <property type="molecule type" value="Genomic_DNA"/>
</dbReference>
<dbReference type="Proteomes" id="UP000245362">
    <property type="component" value="Unassembled WGS sequence"/>
</dbReference>
<gene>
    <name evidence="2" type="primary">tssE</name>
    <name evidence="2" type="ORF">DI392_07865</name>
</gene>
<dbReference type="RefSeq" id="WP_109319350.1">
    <property type="nucleotide sequence ID" value="NZ_QFWT01000003.1"/>
</dbReference>
<feature type="domain" description="IraD/Gp25-like" evidence="1">
    <location>
        <begin position="40"/>
        <end position="142"/>
    </location>
</feature>
<dbReference type="InterPro" id="IPR017737">
    <property type="entry name" value="TssE1-like"/>
</dbReference>
<accession>A0A2U3BBD1</accession>
<sequence>MVELTTRERLQPSLLDRLTDDSPETQAESRDKRVLSLQKIREGVLRDLSWLFNTASLSTVQDLSRYPYVAESVLNYGMPDLAGHTASGIDVRTLQHLLRESILNYEPRLLRHSLKVKLKLSESEMNHNTLGFDIEGELWAQPVPLRMYMKTEIDLEGGQVSVTDYNSRGGRP</sequence>
<organism evidence="2 3">
    <name type="scientific">Vibrio albus</name>
    <dbReference type="NCBI Taxonomy" id="2200953"/>
    <lineage>
        <taxon>Bacteria</taxon>
        <taxon>Pseudomonadati</taxon>
        <taxon>Pseudomonadota</taxon>
        <taxon>Gammaproteobacteria</taxon>
        <taxon>Vibrionales</taxon>
        <taxon>Vibrionaceae</taxon>
        <taxon>Vibrio</taxon>
    </lineage>
</organism>
<dbReference type="SUPFAM" id="SSF160719">
    <property type="entry name" value="gpW/gp25-like"/>
    <property type="match status" value="1"/>
</dbReference>